<organism evidence="1 2">
    <name type="scientific">Periophthalmus magnuspinnatus</name>
    <dbReference type="NCBI Taxonomy" id="409849"/>
    <lineage>
        <taxon>Eukaryota</taxon>
        <taxon>Metazoa</taxon>
        <taxon>Chordata</taxon>
        <taxon>Craniata</taxon>
        <taxon>Vertebrata</taxon>
        <taxon>Euteleostomi</taxon>
        <taxon>Actinopterygii</taxon>
        <taxon>Neopterygii</taxon>
        <taxon>Teleostei</taxon>
        <taxon>Neoteleostei</taxon>
        <taxon>Acanthomorphata</taxon>
        <taxon>Gobiaria</taxon>
        <taxon>Gobiiformes</taxon>
        <taxon>Gobioidei</taxon>
        <taxon>Gobiidae</taxon>
        <taxon>Oxudercinae</taxon>
        <taxon>Periophthalmus</taxon>
    </lineage>
</organism>
<reference evidence="1" key="1">
    <citation type="submission" date="2025-08" db="UniProtKB">
        <authorList>
            <consortium name="Ensembl"/>
        </authorList>
    </citation>
    <scope>IDENTIFICATION</scope>
</reference>
<keyword evidence="2" id="KW-1185">Reference proteome</keyword>
<dbReference type="Proteomes" id="UP000261520">
    <property type="component" value="Unplaced"/>
</dbReference>
<name>A0A3B4AQ55_9GOBI</name>
<sequence>RGWNDPPQFSYGLQTSRGAHRNLLTKRAPPAGQRLPAPRGGIIPDPVQQRISSSVGKFIACRSFSSRRRYI</sequence>
<evidence type="ECO:0000313" key="1">
    <source>
        <dbReference type="Ensembl" id="ENSPMGP00000019312.1"/>
    </source>
</evidence>
<proteinExistence type="predicted"/>
<accession>A0A3B4AQ55</accession>
<dbReference type="AlphaFoldDB" id="A0A3B4AQ55"/>
<evidence type="ECO:0000313" key="2">
    <source>
        <dbReference type="Proteomes" id="UP000261520"/>
    </source>
</evidence>
<reference evidence="1" key="2">
    <citation type="submission" date="2025-09" db="UniProtKB">
        <authorList>
            <consortium name="Ensembl"/>
        </authorList>
    </citation>
    <scope>IDENTIFICATION</scope>
</reference>
<dbReference type="Ensembl" id="ENSPMGT00000020588.1">
    <property type="protein sequence ID" value="ENSPMGP00000019312.1"/>
    <property type="gene ID" value="ENSPMGG00000015693.1"/>
</dbReference>
<protein>
    <submittedName>
        <fullName evidence="1">Uncharacterized protein</fullName>
    </submittedName>
</protein>